<protein>
    <recommendedName>
        <fullName evidence="3">Reverse transcriptase</fullName>
    </recommendedName>
</protein>
<dbReference type="EMBL" id="JAJSOF020000027">
    <property type="protein sequence ID" value="KAJ4433416.1"/>
    <property type="molecule type" value="Genomic_DNA"/>
</dbReference>
<gene>
    <name evidence="1" type="ORF">ANN_15675</name>
</gene>
<proteinExistence type="predicted"/>
<evidence type="ECO:0008006" key="3">
    <source>
        <dbReference type="Google" id="ProtNLM"/>
    </source>
</evidence>
<reference evidence="1 2" key="1">
    <citation type="journal article" date="2022" name="Allergy">
        <title>Genome assembly and annotation of Periplaneta americana reveal a comprehensive cockroach allergen profile.</title>
        <authorList>
            <person name="Wang L."/>
            <person name="Xiong Q."/>
            <person name="Saelim N."/>
            <person name="Wang L."/>
            <person name="Nong W."/>
            <person name="Wan A.T."/>
            <person name="Shi M."/>
            <person name="Liu X."/>
            <person name="Cao Q."/>
            <person name="Hui J.H.L."/>
            <person name="Sookrung N."/>
            <person name="Leung T.F."/>
            <person name="Tungtrongchitr A."/>
            <person name="Tsui S.K.W."/>
        </authorList>
    </citation>
    <scope>NUCLEOTIDE SEQUENCE [LARGE SCALE GENOMIC DNA]</scope>
    <source>
        <strain evidence="1">PWHHKU_190912</strain>
    </source>
</reference>
<sequence>MSVGKRKIVDVLEKDDDDAFLVLKPQPPSSCYFLACIRSYGNLTRRTFHVRDHLTTDTSKSVTNRQFYGERTRENILCRRCHREPETLTHVLGPCRHGEVLRNSRHHRIRSMITEQFSSINFKVFEEVHGLADNGRTRRIDMIAIPPNNNNGYIIDPTVRFEKQKSQPEDVNRGKKNDICVRTVPYFMDKYGLQKIEVIGLGLERAELFPVSSSKPGNISAYRGRQLTTSFFSSEGIDISTPKPSLQSTVIFN</sequence>
<keyword evidence="2" id="KW-1185">Reference proteome</keyword>
<evidence type="ECO:0000313" key="2">
    <source>
        <dbReference type="Proteomes" id="UP001148838"/>
    </source>
</evidence>
<name>A0ABQ8SI91_PERAM</name>
<organism evidence="1 2">
    <name type="scientific">Periplaneta americana</name>
    <name type="common">American cockroach</name>
    <name type="synonym">Blatta americana</name>
    <dbReference type="NCBI Taxonomy" id="6978"/>
    <lineage>
        <taxon>Eukaryota</taxon>
        <taxon>Metazoa</taxon>
        <taxon>Ecdysozoa</taxon>
        <taxon>Arthropoda</taxon>
        <taxon>Hexapoda</taxon>
        <taxon>Insecta</taxon>
        <taxon>Pterygota</taxon>
        <taxon>Neoptera</taxon>
        <taxon>Polyneoptera</taxon>
        <taxon>Dictyoptera</taxon>
        <taxon>Blattodea</taxon>
        <taxon>Blattoidea</taxon>
        <taxon>Blattidae</taxon>
        <taxon>Blattinae</taxon>
        <taxon>Periplaneta</taxon>
    </lineage>
</organism>
<dbReference type="Proteomes" id="UP001148838">
    <property type="component" value="Unassembled WGS sequence"/>
</dbReference>
<comment type="caution">
    <text evidence="1">The sequence shown here is derived from an EMBL/GenBank/DDBJ whole genome shotgun (WGS) entry which is preliminary data.</text>
</comment>
<accession>A0ABQ8SI91</accession>
<evidence type="ECO:0000313" key="1">
    <source>
        <dbReference type="EMBL" id="KAJ4433416.1"/>
    </source>
</evidence>